<proteinExistence type="predicted"/>
<dbReference type="EMBL" id="CAXDID020000363">
    <property type="protein sequence ID" value="CAL6082317.1"/>
    <property type="molecule type" value="Genomic_DNA"/>
</dbReference>
<organism evidence="1">
    <name type="scientific">Hexamita inflata</name>
    <dbReference type="NCBI Taxonomy" id="28002"/>
    <lineage>
        <taxon>Eukaryota</taxon>
        <taxon>Metamonada</taxon>
        <taxon>Diplomonadida</taxon>
        <taxon>Hexamitidae</taxon>
        <taxon>Hexamitinae</taxon>
        <taxon>Hexamita</taxon>
    </lineage>
</organism>
<protein>
    <submittedName>
        <fullName evidence="2">Hypothetical_protein</fullName>
    </submittedName>
</protein>
<sequence>MIQDLQYILPYIFKQVGRWEQGTNAKFFQNQLVDTSRTSIIVHISDEARGYMKICLMTNLHVTESSCNGFVGNNAQSCTDCWSDSKVVLDSQCALCSGIDLK</sequence>
<accession>A0AA86TD32</accession>
<evidence type="ECO:0000313" key="1">
    <source>
        <dbReference type="EMBL" id="CAI9914485.1"/>
    </source>
</evidence>
<evidence type="ECO:0000313" key="3">
    <source>
        <dbReference type="Proteomes" id="UP001642409"/>
    </source>
</evidence>
<comment type="caution">
    <text evidence="1">The sequence shown here is derived from an EMBL/GenBank/DDBJ whole genome shotgun (WGS) entry which is preliminary data.</text>
</comment>
<dbReference type="AlphaFoldDB" id="A0AA86TD32"/>
<gene>
    <name evidence="1" type="ORF">HINF_LOCUS2130</name>
    <name evidence="2" type="ORF">HINF_LOCUS61109</name>
</gene>
<dbReference type="Proteomes" id="UP001642409">
    <property type="component" value="Unassembled WGS sequence"/>
</dbReference>
<evidence type="ECO:0000313" key="2">
    <source>
        <dbReference type="EMBL" id="CAL6082317.1"/>
    </source>
</evidence>
<dbReference type="EMBL" id="CATOUU010000051">
    <property type="protein sequence ID" value="CAI9914485.1"/>
    <property type="molecule type" value="Genomic_DNA"/>
</dbReference>
<reference evidence="1" key="1">
    <citation type="submission" date="2023-06" db="EMBL/GenBank/DDBJ databases">
        <authorList>
            <person name="Kurt Z."/>
        </authorList>
    </citation>
    <scope>NUCLEOTIDE SEQUENCE</scope>
</reference>
<reference evidence="2 3" key="2">
    <citation type="submission" date="2024-07" db="EMBL/GenBank/DDBJ databases">
        <authorList>
            <person name="Akdeniz Z."/>
        </authorList>
    </citation>
    <scope>NUCLEOTIDE SEQUENCE [LARGE SCALE GENOMIC DNA]</scope>
</reference>
<keyword evidence="3" id="KW-1185">Reference proteome</keyword>
<name>A0AA86TD32_9EUKA</name>